<sequence length="88" mass="10530">MNEKRQESTQLKSELVKHKISRNYDKKIFINKVMKVLEILKEKYCCTFEKKCASLFKISEEQCCCSIHPCRHPTLIPPCRRRLRRISS</sequence>
<reference evidence="1" key="1">
    <citation type="submission" date="2023-07" db="EMBL/GenBank/DDBJ databases">
        <authorList>
            <consortium name="AG Swart"/>
            <person name="Singh M."/>
            <person name="Singh A."/>
            <person name="Seah K."/>
            <person name="Emmerich C."/>
        </authorList>
    </citation>
    <scope>NUCLEOTIDE SEQUENCE</scope>
    <source>
        <strain evidence="1">DP1</strain>
    </source>
</reference>
<evidence type="ECO:0000313" key="2">
    <source>
        <dbReference type="Proteomes" id="UP001295684"/>
    </source>
</evidence>
<gene>
    <name evidence="1" type="ORF">ECRASSUSDP1_LOCUS24847</name>
</gene>
<organism evidence="1 2">
    <name type="scientific">Euplotes crassus</name>
    <dbReference type="NCBI Taxonomy" id="5936"/>
    <lineage>
        <taxon>Eukaryota</taxon>
        <taxon>Sar</taxon>
        <taxon>Alveolata</taxon>
        <taxon>Ciliophora</taxon>
        <taxon>Intramacronucleata</taxon>
        <taxon>Spirotrichea</taxon>
        <taxon>Hypotrichia</taxon>
        <taxon>Euplotida</taxon>
        <taxon>Euplotidae</taxon>
        <taxon>Moneuplotes</taxon>
    </lineage>
</organism>
<keyword evidence="2" id="KW-1185">Reference proteome</keyword>
<name>A0AAD2D8I6_EUPCR</name>
<proteinExistence type="predicted"/>
<evidence type="ECO:0000313" key="1">
    <source>
        <dbReference type="EMBL" id="CAI2383348.1"/>
    </source>
</evidence>
<dbReference type="AlphaFoldDB" id="A0AAD2D8I6"/>
<dbReference type="EMBL" id="CAMPGE010025607">
    <property type="protein sequence ID" value="CAI2383348.1"/>
    <property type="molecule type" value="Genomic_DNA"/>
</dbReference>
<dbReference type="Proteomes" id="UP001295684">
    <property type="component" value="Unassembled WGS sequence"/>
</dbReference>
<protein>
    <submittedName>
        <fullName evidence="1">Uncharacterized protein</fullName>
    </submittedName>
</protein>
<accession>A0AAD2D8I6</accession>
<comment type="caution">
    <text evidence="1">The sequence shown here is derived from an EMBL/GenBank/DDBJ whole genome shotgun (WGS) entry which is preliminary data.</text>
</comment>